<keyword evidence="2" id="KW-1185">Reference proteome</keyword>
<dbReference type="EMBL" id="JPRH01000007">
    <property type="protein sequence ID" value="KFF11260.1"/>
    <property type="molecule type" value="Genomic_DNA"/>
</dbReference>
<accession>A0A086A3J6</accession>
<dbReference type="OrthoDB" id="1260127at2"/>
<dbReference type="RefSeq" id="WP_034713157.1">
    <property type="nucleotide sequence ID" value="NZ_JPRH01000007.1"/>
</dbReference>
<dbReference type="AlphaFoldDB" id="A0A086A3J6"/>
<dbReference type="InterPro" id="IPR010921">
    <property type="entry name" value="Trp_repressor/repl_initiator"/>
</dbReference>
<evidence type="ECO:0000313" key="2">
    <source>
        <dbReference type="Proteomes" id="UP000028705"/>
    </source>
</evidence>
<organism evidence="1 2">
    <name type="scientific">Chryseobacterium soli</name>
    <dbReference type="NCBI Taxonomy" id="445961"/>
    <lineage>
        <taxon>Bacteria</taxon>
        <taxon>Pseudomonadati</taxon>
        <taxon>Bacteroidota</taxon>
        <taxon>Flavobacteriia</taxon>
        <taxon>Flavobacteriales</taxon>
        <taxon>Weeksellaceae</taxon>
        <taxon>Chryseobacterium group</taxon>
        <taxon>Chryseobacterium</taxon>
    </lineage>
</organism>
<reference evidence="1 2" key="1">
    <citation type="submission" date="2014-07" db="EMBL/GenBank/DDBJ databases">
        <title>Genome of Chryseobacterium soli DSM 19298.</title>
        <authorList>
            <person name="Stropko S.J."/>
            <person name="Pipes S.E."/>
            <person name="Newman J."/>
        </authorList>
    </citation>
    <scope>NUCLEOTIDE SEQUENCE [LARGE SCALE GENOMIC DNA]</scope>
    <source>
        <strain evidence="1 2">DSM 19298</strain>
    </source>
</reference>
<evidence type="ECO:0000313" key="1">
    <source>
        <dbReference type="EMBL" id="KFF11260.1"/>
    </source>
</evidence>
<name>A0A086A3J6_9FLAO</name>
<gene>
    <name evidence="1" type="ORF">IW15_16010</name>
</gene>
<comment type="caution">
    <text evidence="1">The sequence shown here is derived from an EMBL/GenBank/DDBJ whole genome shotgun (WGS) entry which is preliminary data.</text>
</comment>
<dbReference type="GO" id="GO:0043565">
    <property type="term" value="F:sequence-specific DNA binding"/>
    <property type="evidence" value="ECO:0007669"/>
    <property type="project" value="InterPro"/>
</dbReference>
<proteinExistence type="predicted"/>
<protein>
    <submittedName>
        <fullName evidence="1">Transposase</fullName>
    </submittedName>
</protein>
<dbReference type="eggNOG" id="ENOG503124H">
    <property type="taxonomic scope" value="Bacteria"/>
</dbReference>
<dbReference type="SUPFAM" id="SSF48295">
    <property type="entry name" value="TrpR-like"/>
    <property type="match status" value="1"/>
</dbReference>
<dbReference type="Proteomes" id="UP000028705">
    <property type="component" value="Unassembled WGS sequence"/>
</dbReference>
<sequence length="111" mass="13336">MDKQIQKKELKPDYKRIYNDLIDRKYPEKRGEFKSLLEKDALSVLDVIKLNQKIFGKASHVILNQRHRSYDKKAVLQILDYQKKNKLNNNQVALEFKMSRNTIAKWKKIFL</sequence>
<dbReference type="STRING" id="445961.IW15_16010"/>